<dbReference type="InterPro" id="IPR027275">
    <property type="entry name" value="PRC-brl_dom"/>
</dbReference>
<dbReference type="Gene3D" id="2.30.30.240">
    <property type="entry name" value="PRC-barrel domain"/>
    <property type="match status" value="1"/>
</dbReference>
<gene>
    <name evidence="2" type="ORF">IAD50_02370</name>
</gene>
<dbReference type="PANTHER" id="PTHR40061">
    <property type="entry name" value="SPORULATION PROTEIN YLMC-RELATED"/>
    <property type="match status" value="1"/>
</dbReference>
<protein>
    <submittedName>
        <fullName evidence="2">YlmC/YmxH family sporulation protein</fullName>
    </submittedName>
</protein>
<reference evidence="2" key="1">
    <citation type="submission" date="2020-10" db="EMBL/GenBank/DDBJ databases">
        <authorList>
            <person name="Gilroy R."/>
        </authorList>
    </citation>
    <scope>NUCLEOTIDE SEQUENCE</scope>
    <source>
        <strain evidence="2">CHK195-4489</strain>
    </source>
</reference>
<accession>A0A9D1LAC1</accession>
<sequence length="87" mass="9811">MGRMSLFRNNEVVNLSDGRRLGYVCDADVNFETGRLEAIMVAGTGKLFGCAAKDAELIIPFEKIRKIGDDVIIVEIEERVLRYLFKT</sequence>
<reference evidence="2" key="2">
    <citation type="journal article" date="2021" name="PeerJ">
        <title>Extensive microbial diversity within the chicken gut microbiome revealed by metagenomics and culture.</title>
        <authorList>
            <person name="Gilroy R."/>
            <person name="Ravi A."/>
            <person name="Getino M."/>
            <person name="Pursley I."/>
            <person name="Horton D.L."/>
            <person name="Alikhan N.F."/>
            <person name="Baker D."/>
            <person name="Gharbi K."/>
            <person name="Hall N."/>
            <person name="Watson M."/>
            <person name="Adriaenssens E.M."/>
            <person name="Foster-Nyarko E."/>
            <person name="Jarju S."/>
            <person name="Secka A."/>
            <person name="Antonio M."/>
            <person name="Oren A."/>
            <person name="Chaudhuri R.R."/>
            <person name="La Ragione R."/>
            <person name="Hildebrand F."/>
            <person name="Pallen M.J."/>
        </authorList>
    </citation>
    <scope>NUCLEOTIDE SEQUENCE</scope>
    <source>
        <strain evidence="2">CHK195-4489</strain>
    </source>
</reference>
<evidence type="ECO:0000313" key="2">
    <source>
        <dbReference type="EMBL" id="HIU29122.1"/>
    </source>
</evidence>
<organism evidence="2 3">
    <name type="scientific">Candidatus Egerieisoma faecipullorum</name>
    <dbReference type="NCBI Taxonomy" id="2840963"/>
    <lineage>
        <taxon>Bacteria</taxon>
        <taxon>Bacillati</taxon>
        <taxon>Bacillota</taxon>
        <taxon>Clostridia</taxon>
        <taxon>Eubacteriales</taxon>
        <taxon>Clostridiaceae</taxon>
        <taxon>Clostridiaceae incertae sedis</taxon>
        <taxon>Candidatus Egerieisoma</taxon>
    </lineage>
</organism>
<dbReference type="EMBL" id="DVMM01000048">
    <property type="protein sequence ID" value="HIU29122.1"/>
    <property type="molecule type" value="Genomic_DNA"/>
</dbReference>
<proteinExistence type="predicted"/>
<dbReference type="SUPFAM" id="SSF50346">
    <property type="entry name" value="PRC-barrel domain"/>
    <property type="match status" value="1"/>
</dbReference>
<dbReference type="Proteomes" id="UP000824089">
    <property type="component" value="Unassembled WGS sequence"/>
</dbReference>
<dbReference type="AlphaFoldDB" id="A0A9D1LAC1"/>
<comment type="caution">
    <text evidence="2">The sequence shown here is derived from an EMBL/GenBank/DDBJ whole genome shotgun (WGS) entry which is preliminary data.</text>
</comment>
<dbReference type="InterPro" id="IPR014238">
    <property type="entry name" value="Spore_YlmC/YmxH"/>
</dbReference>
<dbReference type="PANTHER" id="PTHR40061:SF1">
    <property type="entry name" value="SPORULATION PROTEIN YLMC-RELATED"/>
    <property type="match status" value="1"/>
</dbReference>
<dbReference type="NCBIfam" id="TIGR02888">
    <property type="entry name" value="spore_YlmC_YmxH"/>
    <property type="match status" value="1"/>
</dbReference>
<evidence type="ECO:0000313" key="3">
    <source>
        <dbReference type="Proteomes" id="UP000824089"/>
    </source>
</evidence>
<feature type="domain" description="PRC-barrel" evidence="1">
    <location>
        <begin position="7"/>
        <end position="76"/>
    </location>
</feature>
<dbReference type="InterPro" id="IPR011033">
    <property type="entry name" value="PRC_barrel-like_sf"/>
</dbReference>
<evidence type="ECO:0000259" key="1">
    <source>
        <dbReference type="Pfam" id="PF05239"/>
    </source>
</evidence>
<name>A0A9D1LAC1_9CLOT</name>
<dbReference type="Pfam" id="PF05239">
    <property type="entry name" value="PRC"/>
    <property type="match status" value="1"/>
</dbReference>